<dbReference type="PANTHER" id="PTHR11766">
    <property type="entry name" value="TYROSYL-TRNA SYNTHETASE"/>
    <property type="match status" value="1"/>
</dbReference>
<keyword evidence="6 10" id="KW-0030">Aminoacyl-tRNA synthetase</keyword>
<evidence type="ECO:0000256" key="6">
    <source>
        <dbReference type="ARBA" id="ARBA00023146"/>
    </source>
</evidence>
<protein>
    <recommendedName>
        <fullName evidence="1 8">Tyrosine--tRNA ligase</fullName>
        <ecNumber evidence="1 8">6.1.1.1</ecNumber>
    </recommendedName>
</protein>
<keyword evidence="4 10" id="KW-0067">ATP-binding</keyword>
<dbReference type="Proteomes" id="UP000034487">
    <property type="component" value="Unassembled WGS sequence"/>
</dbReference>
<dbReference type="Gene3D" id="3.40.50.620">
    <property type="entry name" value="HUPs"/>
    <property type="match status" value="1"/>
</dbReference>
<organism evidence="11 12">
    <name type="scientific">Berkelbacteria bacterium GW2011_GWA2_46_7</name>
    <dbReference type="NCBI Taxonomy" id="1618335"/>
    <lineage>
        <taxon>Bacteria</taxon>
        <taxon>Candidatus Berkelbacteria</taxon>
    </lineage>
</organism>
<evidence type="ECO:0000256" key="4">
    <source>
        <dbReference type="ARBA" id="ARBA00022840"/>
    </source>
</evidence>
<dbReference type="PROSITE" id="PS50889">
    <property type="entry name" value="S4"/>
    <property type="match status" value="1"/>
</dbReference>
<dbReference type="EC" id="6.1.1.1" evidence="1 8"/>
<keyword evidence="9" id="KW-0694">RNA-binding</keyword>
<evidence type="ECO:0000256" key="8">
    <source>
        <dbReference type="NCBIfam" id="TIGR00234"/>
    </source>
</evidence>
<comment type="catalytic activity">
    <reaction evidence="7">
        <text>tRNA(Tyr) + L-tyrosine + ATP = L-tyrosyl-tRNA(Tyr) + AMP + diphosphate + H(+)</text>
        <dbReference type="Rhea" id="RHEA:10220"/>
        <dbReference type="Rhea" id="RHEA-COMP:9706"/>
        <dbReference type="Rhea" id="RHEA-COMP:9707"/>
        <dbReference type="ChEBI" id="CHEBI:15378"/>
        <dbReference type="ChEBI" id="CHEBI:30616"/>
        <dbReference type="ChEBI" id="CHEBI:33019"/>
        <dbReference type="ChEBI" id="CHEBI:58315"/>
        <dbReference type="ChEBI" id="CHEBI:78442"/>
        <dbReference type="ChEBI" id="CHEBI:78536"/>
        <dbReference type="ChEBI" id="CHEBI:456215"/>
        <dbReference type="EC" id="6.1.1.1"/>
    </reaction>
</comment>
<dbReference type="Gene3D" id="1.10.240.10">
    <property type="entry name" value="Tyrosyl-Transfer RNA Synthetase"/>
    <property type="match status" value="1"/>
</dbReference>
<reference evidence="11 12" key="1">
    <citation type="journal article" date="2015" name="Nature">
        <title>rRNA introns, odd ribosomes, and small enigmatic genomes across a large radiation of phyla.</title>
        <authorList>
            <person name="Brown C.T."/>
            <person name="Hug L.A."/>
            <person name="Thomas B.C."/>
            <person name="Sharon I."/>
            <person name="Castelle C.J."/>
            <person name="Singh A."/>
            <person name="Wilkins M.J."/>
            <person name="Williams K.H."/>
            <person name="Banfield J.F."/>
        </authorList>
    </citation>
    <scope>NUCLEOTIDE SEQUENCE [LARGE SCALE GENOMIC DNA]</scope>
</reference>
<proteinExistence type="inferred from homology"/>
<dbReference type="SUPFAM" id="SSF55174">
    <property type="entry name" value="Alpha-L RNA-binding motif"/>
    <property type="match status" value="1"/>
</dbReference>
<dbReference type="Pfam" id="PF00579">
    <property type="entry name" value="tRNA-synt_1b"/>
    <property type="match status" value="1"/>
</dbReference>
<dbReference type="GO" id="GO:0006437">
    <property type="term" value="P:tyrosyl-tRNA aminoacylation"/>
    <property type="evidence" value="ECO:0007669"/>
    <property type="project" value="UniProtKB-UniRule"/>
</dbReference>
<sequence length="390" mass="43666">MDSSRDLVLTWAVAEIINKASLVKRLESKKKLVVKFGVDPTKPDLHLGHALSLHKLRQFQELGHDTILLIGDFTTKIGDPSGRNSARPVLTDDEIQANLKTYIDQAKLIIDPKKTKIRFNSEWLSKVSYADFIKVAMQVSVQTLLEREDFANRMTSGHSLALHELFYPITQALDSVVMKADVEIGGWDQRLNMLMGRELQKKSGQPPQDVVAMKALVGTDGERKMSKSFDNYVGLTESSDQMFGKLMSIPDQLTDQYAELAAFLGSDEIKALPKHPRDRKARVAEKIVELYHGGSAANKALQNFNQTFRDKKVANHMASELLFSQESVLLLHAVAEASQCSNTHAGRLIEQGAVKLNGVKMMDPNFEIMLTGELMMHIGKHAFRKLGRRK</sequence>
<evidence type="ECO:0000313" key="12">
    <source>
        <dbReference type="Proteomes" id="UP000034487"/>
    </source>
</evidence>
<dbReference type="PANTHER" id="PTHR11766:SF1">
    <property type="entry name" value="TYROSINE--TRNA LIGASE"/>
    <property type="match status" value="1"/>
</dbReference>
<dbReference type="PATRIC" id="fig|1618335.3.peg.13"/>
<keyword evidence="2 10" id="KW-0436">Ligase</keyword>
<gene>
    <name evidence="11" type="ORF">UX60_C0001G0013</name>
</gene>
<evidence type="ECO:0000256" key="9">
    <source>
        <dbReference type="PROSITE-ProRule" id="PRU00182"/>
    </source>
</evidence>
<dbReference type="CDD" id="cd00805">
    <property type="entry name" value="TyrRS_core"/>
    <property type="match status" value="1"/>
</dbReference>
<keyword evidence="3 10" id="KW-0547">Nucleotide-binding</keyword>
<dbReference type="InterPro" id="IPR024088">
    <property type="entry name" value="Tyr-tRNA-ligase_bac-type"/>
</dbReference>
<dbReference type="InterPro" id="IPR014729">
    <property type="entry name" value="Rossmann-like_a/b/a_fold"/>
</dbReference>
<evidence type="ECO:0000313" key="11">
    <source>
        <dbReference type="EMBL" id="KKU44560.1"/>
    </source>
</evidence>
<dbReference type="SUPFAM" id="SSF52374">
    <property type="entry name" value="Nucleotidylyl transferase"/>
    <property type="match status" value="1"/>
</dbReference>
<dbReference type="EMBL" id="LCMV01000001">
    <property type="protein sequence ID" value="KKU44560.1"/>
    <property type="molecule type" value="Genomic_DNA"/>
</dbReference>
<dbReference type="PRINTS" id="PR01040">
    <property type="entry name" value="TRNASYNTHTYR"/>
</dbReference>
<evidence type="ECO:0000256" key="1">
    <source>
        <dbReference type="ARBA" id="ARBA00013160"/>
    </source>
</evidence>
<evidence type="ECO:0000256" key="2">
    <source>
        <dbReference type="ARBA" id="ARBA00022598"/>
    </source>
</evidence>
<keyword evidence="5 10" id="KW-0648">Protein biosynthesis</keyword>
<dbReference type="InterPro" id="IPR002307">
    <property type="entry name" value="Tyr-tRNA-ligase"/>
</dbReference>
<accession>A0A0G1TGK7</accession>
<comment type="caution">
    <text evidence="11">The sequence shown here is derived from an EMBL/GenBank/DDBJ whole genome shotgun (WGS) entry which is preliminary data.</text>
</comment>
<name>A0A0G1TGK7_9BACT</name>
<dbReference type="GO" id="GO:0005829">
    <property type="term" value="C:cytosol"/>
    <property type="evidence" value="ECO:0007669"/>
    <property type="project" value="TreeGrafter"/>
</dbReference>
<dbReference type="GO" id="GO:0003723">
    <property type="term" value="F:RNA binding"/>
    <property type="evidence" value="ECO:0007669"/>
    <property type="project" value="UniProtKB-KW"/>
</dbReference>
<evidence type="ECO:0000256" key="7">
    <source>
        <dbReference type="ARBA" id="ARBA00048248"/>
    </source>
</evidence>
<dbReference type="GO" id="GO:0004831">
    <property type="term" value="F:tyrosine-tRNA ligase activity"/>
    <property type="evidence" value="ECO:0007669"/>
    <property type="project" value="UniProtKB-UniRule"/>
</dbReference>
<evidence type="ECO:0000256" key="3">
    <source>
        <dbReference type="ARBA" id="ARBA00022741"/>
    </source>
</evidence>
<dbReference type="GO" id="GO:0005524">
    <property type="term" value="F:ATP binding"/>
    <property type="evidence" value="ECO:0007669"/>
    <property type="project" value="UniProtKB-KW"/>
</dbReference>
<dbReference type="InterPro" id="IPR002305">
    <property type="entry name" value="aa-tRNA-synth_Ic"/>
</dbReference>
<dbReference type="NCBIfam" id="TIGR00234">
    <property type="entry name" value="tyrS"/>
    <property type="match status" value="1"/>
</dbReference>
<evidence type="ECO:0000256" key="5">
    <source>
        <dbReference type="ARBA" id="ARBA00022917"/>
    </source>
</evidence>
<evidence type="ECO:0000256" key="10">
    <source>
        <dbReference type="RuleBase" id="RU363036"/>
    </source>
</evidence>
<comment type="similarity">
    <text evidence="10">Belongs to the class-I aminoacyl-tRNA synthetase family.</text>
</comment>
<dbReference type="AlphaFoldDB" id="A0A0G1TGK7"/>